<evidence type="ECO:0000313" key="2">
    <source>
        <dbReference type="Proteomes" id="UP000288947"/>
    </source>
</evidence>
<accession>A0AAE5XBK5</accession>
<reference evidence="1 2" key="1">
    <citation type="submission" date="2018-01" db="EMBL/GenBank/DDBJ databases">
        <title>The whole genome sequencing and assembly of Fervidobacterium changbaicum CBS-1 strain.</title>
        <authorList>
            <person name="Kim J.-Y."/>
            <person name="Park M.-K."/>
            <person name="Yi H."/>
            <person name="Bahn Y.-S."/>
            <person name="Kim J.F."/>
            <person name="Lee D.-W."/>
        </authorList>
    </citation>
    <scope>NUCLEOTIDE SEQUENCE [LARGE SCALE GENOMIC DNA]</scope>
    <source>
        <strain evidence="1 2">CBS-1</strain>
    </source>
</reference>
<dbReference type="EMBL" id="CP026721">
    <property type="protein sequence ID" value="QAV33179.1"/>
    <property type="molecule type" value="Genomic_DNA"/>
</dbReference>
<keyword evidence="2" id="KW-1185">Reference proteome</keyword>
<sequence>MEYLKRILKDYKAHSRKVEVLIDQGTEKLKIGDVFCIYGEDLVYGVVVEDIGEVYKAVYLTPELILAGDGHELRVDHLVSALKVTPIALYLTPEMIKYCEVVMNLPKDELAKVKESYENKASRGYQGVWKEFYDFEALRIEIFYEKFLEYLSKVEEDQAEEVIIDLSEKFGGDELRELFPQKAAASTSKTREEGLLIEVLDDAVIVYFSDVLIGKQANIYIQDKLIFSGRIPQEIKFKIGFEVPAETFKQKLRLQIEDA</sequence>
<dbReference type="Proteomes" id="UP000288947">
    <property type="component" value="Chromosome"/>
</dbReference>
<gene>
    <name evidence="1" type="ORF">CBS1_05190</name>
</gene>
<dbReference type="RefSeq" id="WP_090223088.1">
    <property type="nucleotide sequence ID" value="NZ_CP026721.1"/>
</dbReference>
<proteinExistence type="predicted"/>
<name>A0AAE5XBK5_9BACT</name>
<dbReference type="AlphaFoldDB" id="A0AAE5XBK5"/>
<evidence type="ECO:0000313" key="1">
    <source>
        <dbReference type="EMBL" id="QAV33179.1"/>
    </source>
</evidence>
<organism evidence="1 2">
    <name type="scientific">Fervidobacterium changbaicum</name>
    <dbReference type="NCBI Taxonomy" id="310769"/>
    <lineage>
        <taxon>Bacteria</taxon>
        <taxon>Thermotogati</taxon>
        <taxon>Thermotogota</taxon>
        <taxon>Thermotogae</taxon>
        <taxon>Thermotogales</taxon>
        <taxon>Fervidobacteriaceae</taxon>
        <taxon>Fervidobacterium</taxon>
    </lineage>
</organism>
<protein>
    <submittedName>
        <fullName evidence="1">Uncharacterized protein</fullName>
    </submittedName>
</protein>